<evidence type="ECO:0008006" key="6">
    <source>
        <dbReference type="Google" id="ProtNLM"/>
    </source>
</evidence>
<evidence type="ECO:0000313" key="4">
    <source>
        <dbReference type="EMBL" id="CAG5121399.1"/>
    </source>
</evidence>
<comment type="caution">
    <text evidence="4">The sequence shown here is derived from an EMBL/GenBank/DDBJ whole genome shotgun (WGS) entry which is preliminary data.</text>
</comment>
<feature type="chain" id="PRO_5035715140" description="CUB domain-containing protein" evidence="3">
    <location>
        <begin position="20"/>
        <end position="304"/>
    </location>
</feature>
<evidence type="ECO:0000256" key="3">
    <source>
        <dbReference type="SAM" id="SignalP"/>
    </source>
</evidence>
<feature type="compositionally biased region" description="Polar residues" evidence="1">
    <location>
        <begin position="278"/>
        <end position="287"/>
    </location>
</feature>
<feature type="region of interest" description="Disordered" evidence="1">
    <location>
        <begin position="276"/>
        <end position="304"/>
    </location>
</feature>
<keyword evidence="3" id="KW-0732">Signal</keyword>
<feature type="signal peptide" evidence="3">
    <location>
        <begin position="1"/>
        <end position="19"/>
    </location>
</feature>
<feature type="compositionally biased region" description="Polar residues" evidence="1">
    <location>
        <begin position="218"/>
        <end position="229"/>
    </location>
</feature>
<evidence type="ECO:0000313" key="5">
    <source>
        <dbReference type="Proteomes" id="UP000678393"/>
    </source>
</evidence>
<dbReference type="Proteomes" id="UP000678393">
    <property type="component" value="Unassembled WGS sequence"/>
</dbReference>
<dbReference type="EMBL" id="CAJHNH020001079">
    <property type="protein sequence ID" value="CAG5121399.1"/>
    <property type="molecule type" value="Genomic_DNA"/>
</dbReference>
<keyword evidence="5" id="KW-1185">Reference proteome</keyword>
<name>A0A8S3YXD1_9EUPU</name>
<keyword evidence="2" id="KW-0812">Transmembrane</keyword>
<dbReference type="AlphaFoldDB" id="A0A8S3YXD1"/>
<accession>A0A8S3YXD1</accession>
<sequence length="304" mass="33302">MRIFDIFVIALTCLTSLLGAQGDSDEDDCEFIKSLPAKSDSKTLEFTVKDNTYPREYCAYWRIVGSRSEVIRIDVATIKQVAPGTCKDAYLKLDDYETEVIARGNSRFRMKGPQVTVFFRPDRCLQNFRLTYRSSVSHEGTVSDGDSSGLHDNDDDDNNSSSSTGTVVGAVIGCVLAVVLIVLICVLVFTCIRRRKAQQATPGDETSVHFWSKPNAYTPGTTVRPSTSRDASHEYDSLSVPASHKLGPAETGVYHNNVGLASNYSVAMAPVPPPYTGHPTNSVTESSHFSKEPPPSYSDVIQNK</sequence>
<proteinExistence type="predicted"/>
<keyword evidence="2" id="KW-1133">Transmembrane helix</keyword>
<keyword evidence="2" id="KW-0472">Membrane</keyword>
<evidence type="ECO:0000256" key="2">
    <source>
        <dbReference type="SAM" id="Phobius"/>
    </source>
</evidence>
<feature type="region of interest" description="Disordered" evidence="1">
    <location>
        <begin position="202"/>
        <end position="236"/>
    </location>
</feature>
<reference evidence="4" key="1">
    <citation type="submission" date="2021-04" db="EMBL/GenBank/DDBJ databases">
        <authorList>
            <consortium name="Molecular Ecology Group"/>
        </authorList>
    </citation>
    <scope>NUCLEOTIDE SEQUENCE</scope>
</reference>
<evidence type="ECO:0000256" key="1">
    <source>
        <dbReference type="SAM" id="MobiDB-lite"/>
    </source>
</evidence>
<gene>
    <name evidence="4" type="ORF">CUNI_LOCUS6957</name>
</gene>
<feature type="region of interest" description="Disordered" evidence="1">
    <location>
        <begin position="138"/>
        <end position="162"/>
    </location>
</feature>
<protein>
    <recommendedName>
        <fullName evidence="6">CUB domain-containing protein</fullName>
    </recommendedName>
</protein>
<organism evidence="4 5">
    <name type="scientific">Candidula unifasciata</name>
    <dbReference type="NCBI Taxonomy" id="100452"/>
    <lineage>
        <taxon>Eukaryota</taxon>
        <taxon>Metazoa</taxon>
        <taxon>Spiralia</taxon>
        <taxon>Lophotrochozoa</taxon>
        <taxon>Mollusca</taxon>
        <taxon>Gastropoda</taxon>
        <taxon>Heterobranchia</taxon>
        <taxon>Euthyneura</taxon>
        <taxon>Panpulmonata</taxon>
        <taxon>Eupulmonata</taxon>
        <taxon>Stylommatophora</taxon>
        <taxon>Helicina</taxon>
        <taxon>Helicoidea</taxon>
        <taxon>Geomitridae</taxon>
        <taxon>Candidula</taxon>
    </lineage>
</organism>
<feature type="transmembrane region" description="Helical" evidence="2">
    <location>
        <begin position="167"/>
        <end position="189"/>
    </location>
</feature>